<dbReference type="EMBL" id="BCNV01000001">
    <property type="protein sequence ID" value="GAS82309.1"/>
    <property type="molecule type" value="Genomic_DNA"/>
</dbReference>
<feature type="transmembrane region" description="Helical" evidence="1">
    <location>
        <begin position="20"/>
        <end position="45"/>
    </location>
</feature>
<sequence>MDYSLLEFLSIVSQNLLEDISIIVAFTELNIKWIIRIIICILYIISFKSTYGQYPYFGVKYGFELRNQVFVKEVKARNVM</sequence>
<name>A0A117I1I8_PAEAM</name>
<evidence type="ECO:0000313" key="2">
    <source>
        <dbReference type="EMBL" id="GAS82309.1"/>
    </source>
</evidence>
<keyword evidence="1" id="KW-0812">Transmembrane</keyword>
<dbReference type="AlphaFoldDB" id="A0A117I1I8"/>
<organism evidence="2 3">
    <name type="scientific">Paenibacillus amylolyticus</name>
    <dbReference type="NCBI Taxonomy" id="1451"/>
    <lineage>
        <taxon>Bacteria</taxon>
        <taxon>Bacillati</taxon>
        <taxon>Bacillota</taxon>
        <taxon>Bacilli</taxon>
        <taxon>Bacillales</taxon>
        <taxon>Paenibacillaceae</taxon>
        <taxon>Paenibacillus</taxon>
    </lineage>
</organism>
<evidence type="ECO:0000313" key="3">
    <source>
        <dbReference type="Proteomes" id="UP000069697"/>
    </source>
</evidence>
<gene>
    <name evidence="2" type="ORF">PAHA3_2383</name>
</gene>
<evidence type="ECO:0000256" key="1">
    <source>
        <dbReference type="SAM" id="Phobius"/>
    </source>
</evidence>
<protein>
    <submittedName>
        <fullName evidence="2">NADP-dependent l-serine/l-allo-threonine dehydrogenase, YdfG</fullName>
    </submittedName>
</protein>
<reference evidence="3" key="2">
    <citation type="submission" date="2016-01" db="EMBL/GenBank/DDBJ databases">
        <title>Draft Genome Sequence of Paenibacillus amylolyticus Heshi-A3 that Was Isolated from Fermented Rice Bran with Aging Salted Mackerel, Which Was Named Heshiko as Traditional Fermented Seafood in Japan.</title>
        <authorList>
            <person name="Akuzawa S."/>
            <person name="Nakagawa J."/>
            <person name="Kanekatsu T."/>
            <person name="Kubota E."/>
            <person name="Ohtake R."/>
            <person name="Suzuki T."/>
            <person name="Kanesaki Y."/>
        </authorList>
    </citation>
    <scope>NUCLEOTIDE SEQUENCE [LARGE SCALE GENOMIC DNA]</scope>
    <source>
        <strain evidence="3">Heshi-A3</strain>
    </source>
</reference>
<reference evidence="2 3" key="1">
    <citation type="journal article" date="2016" name="Genome Announc.">
        <title>Draft Genome Sequence of Paenibacillus amylolyticus Heshi-A3, Isolated from Fermented Rice Bran in a Japanese Fermented Seafood Dish.</title>
        <authorList>
            <person name="Akuzawa S."/>
            <person name="Nagaoka J."/>
            <person name="Kanekatsu M."/>
            <person name="Kubota E."/>
            <person name="Ohtake R."/>
            <person name="Suzuki T."/>
            <person name="Kanesaki Y."/>
        </authorList>
    </citation>
    <scope>NUCLEOTIDE SEQUENCE [LARGE SCALE GENOMIC DNA]</scope>
    <source>
        <strain evidence="2 3">Heshi-A3</strain>
    </source>
</reference>
<accession>A0A117I1I8</accession>
<comment type="caution">
    <text evidence="2">The sequence shown here is derived from an EMBL/GenBank/DDBJ whole genome shotgun (WGS) entry which is preliminary data.</text>
</comment>
<dbReference type="Proteomes" id="UP000069697">
    <property type="component" value="Unassembled WGS sequence"/>
</dbReference>
<proteinExistence type="predicted"/>
<keyword evidence="1" id="KW-0472">Membrane</keyword>
<keyword evidence="1" id="KW-1133">Transmembrane helix</keyword>